<feature type="chain" id="PRO_5028804657" evidence="1">
    <location>
        <begin position="21"/>
        <end position="131"/>
    </location>
</feature>
<dbReference type="PANTHER" id="PTHR36919">
    <property type="entry name" value="BLR1215 PROTEIN"/>
    <property type="match status" value="1"/>
</dbReference>
<feature type="domain" description="DUF2147" evidence="2">
    <location>
        <begin position="28"/>
        <end position="129"/>
    </location>
</feature>
<sequence>MKQMILSLAALGLLAGPAVASAKSPLEGRWRNGKMEVQIAPCGQNLCGTVVKASARQQARAERGSDTDLIGARLITGIHSTGSGNYKARVFVADQNIYASGTIRQVTSNQLKVKGCLMAVICKSKTWDRVR</sequence>
<dbReference type="Proteomes" id="UP000515861">
    <property type="component" value="Chromosome"/>
</dbReference>
<dbReference type="InterPro" id="IPR019223">
    <property type="entry name" value="DUF2147"/>
</dbReference>
<reference evidence="3 4" key="1">
    <citation type="submission" date="2020-08" db="EMBL/GenBank/DDBJ databases">
        <title>Sphingomonas sp. sand1-3 16S ribosomal RNA gene Genome sequencing and assembly.</title>
        <authorList>
            <person name="Kang M."/>
        </authorList>
    </citation>
    <scope>NUCLEOTIDE SEQUENCE [LARGE SCALE GENOMIC DNA]</scope>
    <source>
        <strain evidence="4">sand1-3</strain>
    </source>
</reference>
<dbReference type="KEGG" id="ssau:H8M03_07670"/>
<keyword evidence="4" id="KW-1185">Reference proteome</keyword>
<dbReference type="RefSeq" id="WP_187478878.1">
    <property type="nucleotide sequence ID" value="NZ_CP060697.1"/>
</dbReference>
<dbReference type="PANTHER" id="PTHR36919:SF2">
    <property type="entry name" value="BLL6627 PROTEIN"/>
    <property type="match status" value="1"/>
</dbReference>
<dbReference type="Gene3D" id="2.40.128.520">
    <property type="match status" value="1"/>
</dbReference>
<dbReference type="EMBL" id="CP060697">
    <property type="protein sequence ID" value="QNM81922.1"/>
    <property type="molecule type" value="Genomic_DNA"/>
</dbReference>
<evidence type="ECO:0000313" key="4">
    <source>
        <dbReference type="Proteomes" id="UP000515861"/>
    </source>
</evidence>
<gene>
    <name evidence="3" type="ORF">H8M03_07670</name>
</gene>
<feature type="signal peptide" evidence="1">
    <location>
        <begin position="1"/>
        <end position="20"/>
    </location>
</feature>
<evidence type="ECO:0000313" key="3">
    <source>
        <dbReference type="EMBL" id="QNM81922.1"/>
    </source>
</evidence>
<proteinExistence type="predicted"/>
<protein>
    <submittedName>
        <fullName evidence="3">DUF2147 domain-containing protein</fullName>
    </submittedName>
</protein>
<evidence type="ECO:0000256" key="1">
    <source>
        <dbReference type="SAM" id="SignalP"/>
    </source>
</evidence>
<dbReference type="AlphaFoldDB" id="A0A7G9KZX3"/>
<name>A0A7G9KZX3_9SPHN</name>
<accession>A0A7G9KZX3</accession>
<keyword evidence="1" id="KW-0732">Signal</keyword>
<dbReference type="Pfam" id="PF09917">
    <property type="entry name" value="DUF2147"/>
    <property type="match status" value="1"/>
</dbReference>
<organism evidence="3 4">
    <name type="scientific">Sphingomonas sabuli</name>
    <dbReference type="NCBI Taxonomy" id="2764186"/>
    <lineage>
        <taxon>Bacteria</taxon>
        <taxon>Pseudomonadati</taxon>
        <taxon>Pseudomonadota</taxon>
        <taxon>Alphaproteobacteria</taxon>
        <taxon>Sphingomonadales</taxon>
        <taxon>Sphingomonadaceae</taxon>
        <taxon>Sphingomonas</taxon>
    </lineage>
</organism>
<evidence type="ECO:0000259" key="2">
    <source>
        <dbReference type="Pfam" id="PF09917"/>
    </source>
</evidence>